<feature type="transmembrane region" description="Helical" evidence="1">
    <location>
        <begin position="219"/>
        <end position="239"/>
    </location>
</feature>
<comment type="caution">
    <text evidence="2">The sequence shown here is derived from an EMBL/GenBank/DDBJ whole genome shotgun (WGS) entry which is preliminary data.</text>
</comment>
<dbReference type="AlphaFoldDB" id="A0A813BTY8"/>
<evidence type="ECO:0000256" key="1">
    <source>
        <dbReference type="SAM" id="Phobius"/>
    </source>
</evidence>
<feature type="transmembrane region" description="Helical" evidence="1">
    <location>
        <begin position="189"/>
        <end position="213"/>
    </location>
</feature>
<keyword evidence="3" id="KW-1185">Reference proteome</keyword>
<accession>A0A813BTY8</accession>
<evidence type="ECO:0000313" key="3">
    <source>
        <dbReference type="Proteomes" id="UP000601435"/>
    </source>
</evidence>
<evidence type="ECO:0000313" key="2">
    <source>
        <dbReference type="EMBL" id="CAE7923320.1"/>
    </source>
</evidence>
<protein>
    <submittedName>
        <fullName evidence="2">Uncharacterized protein</fullName>
    </submittedName>
</protein>
<dbReference type="OrthoDB" id="10283857at2759"/>
<feature type="transmembrane region" description="Helical" evidence="1">
    <location>
        <begin position="30"/>
        <end position="50"/>
    </location>
</feature>
<name>A0A813BTY8_9DINO</name>
<dbReference type="EMBL" id="CAJNJA010078792">
    <property type="protein sequence ID" value="CAE7923320.1"/>
    <property type="molecule type" value="Genomic_DNA"/>
</dbReference>
<feature type="transmembrane region" description="Helical" evidence="1">
    <location>
        <begin position="154"/>
        <end position="177"/>
    </location>
</feature>
<keyword evidence="1" id="KW-1133">Transmembrane helix</keyword>
<gene>
    <name evidence="2" type="ORF">SNEC2469_LOCUS31900</name>
</gene>
<reference evidence="2" key="1">
    <citation type="submission" date="2021-02" db="EMBL/GenBank/DDBJ databases">
        <authorList>
            <person name="Dougan E. K."/>
            <person name="Rhodes N."/>
            <person name="Thang M."/>
            <person name="Chan C."/>
        </authorList>
    </citation>
    <scope>NUCLEOTIDE SEQUENCE</scope>
</reference>
<keyword evidence="1" id="KW-0472">Membrane</keyword>
<organism evidence="2 3">
    <name type="scientific">Symbiodinium necroappetens</name>
    <dbReference type="NCBI Taxonomy" id="1628268"/>
    <lineage>
        <taxon>Eukaryota</taxon>
        <taxon>Sar</taxon>
        <taxon>Alveolata</taxon>
        <taxon>Dinophyceae</taxon>
        <taxon>Suessiales</taxon>
        <taxon>Symbiodiniaceae</taxon>
        <taxon>Symbiodinium</taxon>
    </lineage>
</organism>
<keyword evidence="1" id="KW-0812">Transmembrane</keyword>
<sequence>MLWRIGWEPSCFQACFFSVFISGATRAVRFPFLVFGAVCALGFLPAAHYVRKSFREQEEMFRSFSEFDVSELSCFSDFDKRFILSAVIQWYGSLEDFSLLVRGPLKEELLHALQQSRWPLGYCVLSITPFLSVQLEWLAGLLSAGAHFDAWGRIFFGQILATNMLVVCESQAFFWLARRLSQPRFAHPVLDFGQTVLVVALFVCTLLPLVVVFRAYQTSLVGGILGALVAAVILWVTVLRGHPGLRCRVHEV</sequence>
<dbReference type="Proteomes" id="UP000601435">
    <property type="component" value="Unassembled WGS sequence"/>
</dbReference>
<proteinExistence type="predicted"/>